<reference evidence="9 10" key="1">
    <citation type="submission" date="2010-12" db="EMBL/GenBank/DDBJ databases">
        <title>Complete sequence of Desulfurispirillum indicum S5.</title>
        <authorList>
            <consortium name="US DOE Joint Genome Institute"/>
            <person name="Lucas S."/>
            <person name="Copeland A."/>
            <person name="Lapidus A."/>
            <person name="Cheng J.-F."/>
            <person name="Goodwin L."/>
            <person name="Pitluck S."/>
            <person name="Chertkov O."/>
            <person name="Held B."/>
            <person name="Detter J.C."/>
            <person name="Han C."/>
            <person name="Tapia R."/>
            <person name="Land M."/>
            <person name="Hauser L."/>
            <person name="Kyrpides N."/>
            <person name="Ivanova N."/>
            <person name="Mikhailova N."/>
            <person name="Haggblom M."/>
            <person name="Rauschenbach I."/>
            <person name="Bini E."/>
            <person name="Woyke T."/>
        </authorList>
    </citation>
    <scope>NUCLEOTIDE SEQUENCE [LARGE SCALE GENOMIC DNA]</scope>
    <source>
        <strain evidence="10">ATCC BAA-1389 / DSM 22839 / S5</strain>
    </source>
</reference>
<evidence type="ECO:0000256" key="3">
    <source>
        <dbReference type="ARBA" id="ARBA00022723"/>
    </source>
</evidence>
<sequence>MALILAIETSCDDTSAAVVDTSYQVLSNVVSSQEKTHSIYGGVVPEIASRLHYEAIDTIVARALEQSHIALDSIDAIACTRCPGLLGSLLVGVNFAKGLAWQSGKPLIDIHHIEGHLLAPLLEHPLEFPFVCCVMSGGHTSIYRADGFGDYHLLARTIDDAAGEAFDKVSKMMGFAYPGGPVIDKLAQQGEPTIRFTIPRIKNNPVDFSFSGMKTAVLNHIQQNPDYEPANVAASFQHTIARYIVERVMELCQREGINRLAFSGGVSVNSTIRALAREQGEKHHIHTFFPSPRYCTDNAAMIGAAAVYRYARSDFTPLDEMKPLANSVL</sequence>
<dbReference type="GO" id="GO:0005506">
    <property type="term" value="F:iron ion binding"/>
    <property type="evidence" value="ECO:0007669"/>
    <property type="project" value="UniProtKB-UniRule"/>
</dbReference>
<dbReference type="HOGENOM" id="CLU_023208_0_2_0"/>
<dbReference type="Pfam" id="PF00814">
    <property type="entry name" value="TsaD"/>
    <property type="match status" value="1"/>
</dbReference>
<evidence type="ECO:0000256" key="5">
    <source>
        <dbReference type="ARBA" id="ARBA00023315"/>
    </source>
</evidence>
<feature type="binding site" evidence="7">
    <location>
        <position position="297"/>
    </location>
    <ligand>
        <name>Fe cation</name>
        <dbReference type="ChEBI" id="CHEBI:24875"/>
    </ligand>
</feature>
<comment type="catalytic activity">
    <reaction evidence="6 7">
        <text>L-threonylcarbamoyladenylate + adenosine(37) in tRNA = N(6)-L-threonylcarbamoyladenosine(37) in tRNA + AMP + H(+)</text>
        <dbReference type="Rhea" id="RHEA:37059"/>
        <dbReference type="Rhea" id="RHEA-COMP:10162"/>
        <dbReference type="Rhea" id="RHEA-COMP:10163"/>
        <dbReference type="ChEBI" id="CHEBI:15378"/>
        <dbReference type="ChEBI" id="CHEBI:73682"/>
        <dbReference type="ChEBI" id="CHEBI:74411"/>
        <dbReference type="ChEBI" id="CHEBI:74418"/>
        <dbReference type="ChEBI" id="CHEBI:456215"/>
        <dbReference type="EC" id="2.3.1.234"/>
    </reaction>
</comment>
<feature type="binding site" evidence="7">
    <location>
        <position position="184"/>
    </location>
    <ligand>
        <name>substrate</name>
    </ligand>
</feature>
<keyword evidence="5 7" id="KW-0012">Acyltransferase</keyword>
<dbReference type="GO" id="GO:0005737">
    <property type="term" value="C:cytoplasm"/>
    <property type="evidence" value="ECO:0007669"/>
    <property type="project" value="UniProtKB-SubCell"/>
</dbReference>
<dbReference type="NCBIfam" id="TIGR00329">
    <property type="entry name" value="gcp_kae1"/>
    <property type="match status" value="1"/>
</dbReference>
<comment type="cofactor">
    <cofactor evidence="7">
        <name>Fe(2+)</name>
        <dbReference type="ChEBI" id="CHEBI:29033"/>
    </cofactor>
    <text evidence="7">Binds 1 Fe(2+) ion per subunit.</text>
</comment>
<dbReference type="InParanoid" id="E6W157"/>
<dbReference type="Proteomes" id="UP000002572">
    <property type="component" value="Chromosome"/>
</dbReference>
<dbReference type="eggNOG" id="COG0533">
    <property type="taxonomic scope" value="Bacteria"/>
</dbReference>
<evidence type="ECO:0000256" key="1">
    <source>
        <dbReference type="ARBA" id="ARBA00022679"/>
    </source>
</evidence>
<feature type="binding site" evidence="7">
    <location>
        <position position="167"/>
    </location>
    <ligand>
        <name>substrate</name>
    </ligand>
</feature>
<feature type="binding site" evidence="7">
    <location>
        <position position="269"/>
    </location>
    <ligand>
        <name>substrate</name>
    </ligand>
</feature>
<keyword evidence="10" id="KW-1185">Reference proteome</keyword>
<comment type="similarity">
    <text evidence="7">Belongs to the KAE1 / TsaD family.</text>
</comment>
<feature type="binding site" evidence="7">
    <location>
        <position position="180"/>
    </location>
    <ligand>
        <name>substrate</name>
    </ligand>
</feature>
<dbReference type="GO" id="GO:0061711">
    <property type="term" value="F:tRNA N(6)-L-threonylcarbamoyladenine synthase activity"/>
    <property type="evidence" value="ECO:0007669"/>
    <property type="project" value="UniProtKB-EC"/>
</dbReference>
<keyword evidence="9" id="KW-0645">Protease</keyword>
<evidence type="ECO:0000256" key="2">
    <source>
        <dbReference type="ARBA" id="ARBA00022694"/>
    </source>
</evidence>
<dbReference type="FunFam" id="3.30.420.40:FF:000012">
    <property type="entry name" value="tRNA N6-adenosine threonylcarbamoyltransferase"/>
    <property type="match status" value="1"/>
</dbReference>
<dbReference type="HAMAP" id="MF_01445">
    <property type="entry name" value="TsaD"/>
    <property type="match status" value="1"/>
</dbReference>
<dbReference type="CDD" id="cd24133">
    <property type="entry name" value="ASKHA_NBD_TsaD_bac"/>
    <property type="match status" value="1"/>
</dbReference>
<dbReference type="RefSeq" id="WP_013506357.1">
    <property type="nucleotide sequence ID" value="NC_014836.1"/>
</dbReference>
<evidence type="ECO:0000256" key="6">
    <source>
        <dbReference type="ARBA" id="ARBA00048117"/>
    </source>
</evidence>
<evidence type="ECO:0000259" key="8">
    <source>
        <dbReference type="Pfam" id="PF00814"/>
    </source>
</evidence>
<gene>
    <name evidence="7" type="primary">tsaD</name>
    <name evidence="9" type="ordered locus">Selin_1748</name>
</gene>
<dbReference type="KEGG" id="din:Selin_1748"/>
<dbReference type="GO" id="GO:0006508">
    <property type="term" value="P:proteolysis"/>
    <property type="evidence" value="ECO:0007669"/>
    <property type="project" value="UniProtKB-KW"/>
</dbReference>
<comment type="function">
    <text evidence="7">Required for the formation of a threonylcarbamoyl group on adenosine at position 37 (t(6)A37) in tRNAs that read codons beginning with adenine. Is involved in the transfer of the threonylcarbamoyl moiety of threonylcarbamoyl-AMP (TC-AMP) to the N6 group of A37, together with TsaE and TsaB. TsaD likely plays a direct catalytic role in this reaction.</text>
</comment>
<keyword evidence="4 7" id="KW-0408">Iron</keyword>
<dbReference type="InterPro" id="IPR022450">
    <property type="entry name" value="TsaD"/>
</dbReference>
<evidence type="ECO:0000313" key="9">
    <source>
        <dbReference type="EMBL" id="ADU66477.1"/>
    </source>
</evidence>
<evidence type="ECO:0000256" key="7">
    <source>
        <dbReference type="HAMAP-Rule" id="MF_01445"/>
    </source>
</evidence>
<dbReference type="FunCoup" id="E6W157">
    <property type="interactions" value="482"/>
</dbReference>
<feature type="binding site" evidence="7">
    <location>
        <begin position="134"/>
        <end position="138"/>
    </location>
    <ligand>
        <name>substrate</name>
    </ligand>
</feature>
<proteinExistence type="inferred from homology"/>
<dbReference type="PANTHER" id="PTHR11735:SF6">
    <property type="entry name" value="TRNA N6-ADENOSINE THREONYLCARBAMOYLTRANSFERASE, MITOCHONDRIAL"/>
    <property type="match status" value="1"/>
</dbReference>
<dbReference type="InterPro" id="IPR043129">
    <property type="entry name" value="ATPase_NBD"/>
</dbReference>
<accession>E6W157</accession>
<dbReference type="EC" id="2.3.1.234" evidence="7"/>
<feature type="binding site" evidence="7">
    <location>
        <position position="116"/>
    </location>
    <ligand>
        <name>Fe cation</name>
        <dbReference type="ChEBI" id="CHEBI:24875"/>
    </ligand>
</feature>
<keyword evidence="3 7" id="KW-0479">Metal-binding</keyword>
<dbReference type="PANTHER" id="PTHR11735">
    <property type="entry name" value="TRNA N6-ADENOSINE THREONYLCARBAMOYLTRANSFERASE"/>
    <property type="match status" value="1"/>
</dbReference>
<keyword evidence="1 7" id="KW-0808">Transferase</keyword>
<dbReference type="GO" id="GO:0002949">
    <property type="term" value="P:tRNA threonylcarbamoyladenosine modification"/>
    <property type="evidence" value="ECO:0007669"/>
    <property type="project" value="UniProtKB-UniRule"/>
</dbReference>
<dbReference type="InterPro" id="IPR000905">
    <property type="entry name" value="Gcp-like_dom"/>
</dbReference>
<keyword evidence="2 7" id="KW-0819">tRNA processing</keyword>
<keyword evidence="7" id="KW-0963">Cytoplasm</keyword>
<keyword evidence="9" id="KW-0378">Hydrolase</keyword>
<dbReference type="EMBL" id="CP002432">
    <property type="protein sequence ID" value="ADU66477.1"/>
    <property type="molecule type" value="Genomic_DNA"/>
</dbReference>
<evidence type="ECO:0000256" key="4">
    <source>
        <dbReference type="ARBA" id="ARBA00023004"/>
    </source>
</evidence>
<feature type="binding site" evidence="7">
    <location>
        <position position="112"/>
    </location>
    <ligand>
        <name>Fe cation</name>
        <dbReference type="ChEBI" id="CHEBI:24875"/>
    </ligand>
</feature>
<dbReference type="Gene3D" id="3.30.420.40">
    <property type="match status" value="2"/>
</dbReference>
<dbReference type="GO" id="GO:0008233">
    <property type="term" value="F:peptidase activity"/>
    <property type="evidence" value="ECO:0007669"/>
    <property type="project" value="UniProtKB-KW"/>
</dbReference>
<comment type="subcellular location">
    <subcellularLocation>
        <location evidence="7">Cytoplasm</location>
    </subcellularLocation>
</comment>
<feature type="domain" description="Gcp-like" evidence="8">
    <location>
        <begin position="24"/>
        <end position="303"/>
    </location>
</feature>
<name>E6W157_DESIS</name>
<dbReference type="STRING" id="653733.Selin_1748"/>
<dbReference type="NCBIfam" id="TIGR03723">
    <property type="entry name" value="T6A_TsaD_YgjD"/>
    <property type="match status" value="1"/>
</dbReference>
<evidence type="ECO:0000313" key="10">
    <source>
        <dbReference type="Proteomes" id="UP000002572"/>
    </source>
</evidence>
<protein>
    <recommendedName>
        <fullName evidence="7">tRNA N6-adenosine threonylcarbamoyltransferase</fullName>
        <ecNumber evidence="7">2.3.1.234</ecNumber>
    </recommendedName>
    <alternativeName>
        <fullName evidence="7">N6-L-threonylcarbamoyladenine synthase</fullName>
        <shortName evidence="7">t(6)A synthase</shortName>
    </alternativeName>
    <alternativeName>
        <fullName evidence="7">t(6)A37 threonylcarbamoyladenosine biosynthesis protein TsaD</fullName>
    </alternativeName>
    <alternativeName>
        <fullName evidence="7">tRNA threonylcarbamoyladenosine biosynthesis protein TsaD</fullName>
    </alternativeName>
</protein>
<organism evidence="9 10">
    <name type="scientific">Desulfurispirillum indicum (strain ATCC BAA-1389 / DSM 22839 / S5)</name>
    <dbReference type="NCBI Taxonomy" id="653733"/>
    <lineage>
        <taxon>Bacteria</taxon>
        <taxon>Pseudomonadati</taxon>
        <taxon>Chrysiogenota</taxon>
        <taxon>Chrysiogenia</taxon>
        <taxon>Chrysiogenales</taxon>
        <taxon>Chrysiogenaceae</taxon>
        <taxon>Desulfurispirillum</taxon>
    </lineage>
</organism>
<dbReference type="InterPro" id="IPR017861">
    <property type="entry name" value="KAE1/TsaD"/>
</dbReference>
<dbReference type="SUPFAM" id="SSF53067">
    <property type="entry name" value="Actin-like ATPase domain"/>
    <property type="match status" value="2"/>
</dbReference>
<dbReference type="AlphaFoldDB" id="E6W157"/>
<dbReference type="PRINTS" id="PR00789">
    <property type="entry name" value="OSIALOPTASE"/>
</dbReference>